<dbReference type="RefSeq" id="WP_068209584.1">
    <property type="nucleotide sequence ID" value="NZ_CP013355.1"/>
</dbReference>
<dbReference type="CDD" id="cd01890">
    <property type="entry name" value="LepA"/>
    <property type="match status" value="1"/>
</dbReference>
<dbReference type="GO" id="GO:0005525">
    <property type="term" value="F:GTP binding"/>
    <property type="evidence" value="ECO:0007669"/>
    <property type="project" value="UniProtKB-UniRule"/>
</dbReference>
<dbReference type="PANTHER" id="PTHR43512">
    <property type="entry name" value="TRANSLATION FACTOR GUF1-RELATED"/>
    <property type="match status" value="1"/>
</dbReference>
<gene>
    <name evidence="11" type="primary">lepA</name>
    <name evidence="13" type="ORF">Lupro_09995</name>
</gene>
<dbReference type="InterPro" id="IPR038363">
    <property type="entry name" value="LepA_C_sf"/>
</dbReference>
<dbReference type="Pfam" id="PF00679">
    <property type="entry name" value="EFG_C"/>
    <property type="match status" value="1"/>
</dbReference>
<dbReference type="GO" id="GO:0005886">
    <property type="term" value="C:plasma membrane"/>
    <property type="evidence" value="ECO:0007669"/>
    <property type="project" value="UniProtKB-SubCell"/>
</dbReference>
<keyword evidence="3 11" id="KW-0547">Nucleotide-binding</keyword>
<dbReference type="InterPro" id="IPR004161">
    <property type="entry name" value="EFTu-like_2"/>
</dbReference>
<feature type="binding site" evidence="11">
    <location>
        <begin position="14"/>
        <end position="19"/>
    </location>
    <ligand>
        <name>GTP</name>
        <dbReference type="ChEBI" id="CHEBI:37565"/>
    </ligand>
</feature>
<dbReference type="EC" id="3.6.5.n1" evidence="11"/>
<dbReference type="InterPro" id="IPR005225">
    <property type="entry name" value="Small_GTP-bd"/>
</dbReference>
<evidence type="ECO:0000256" key="4">
    <source>
        <dbReference type="ARBA" id="ARBA00022801"/>
    </source>
</evidence>
<dbReference type="InterPro" id="IPR009000">
    <property type="entry name" value="Transl_B-barrel_sf"/>
</dbReference>
<dbReference type="NCBIfam" id="TIGR01393">
    <property type="entry name" value="lepA"/>
    <property type="match status" value="1"/>
</dbReference>
<dbReference type="OrthoDB" id="9801591at2"/>
<evidence type="ECO:0000256" key="3">
    <source>
        <dbReference type="ARBA" id="ARBA00022741"/>
    </source>
</evidence>
<dbReference type="STRING" id="1622118.Lupro_09995"/>
<dbReference type="Pfam" id="PF03144">
    <property type="entry name" value="GTP_EFTU_D2"/>
    <property type="match status" value="1"/>
</dbReference>
<reference evidence="14" key="1">
    <citation type="submission" date="2015-12" db="EMBL/GenBank/DDBJ databases">
        <title>Complete genome sequence of Lutibacter profundus strain LP1.</title>
        <authorList>
            <person name="Wissuwa J."/>
            <person name="Le Moine Bauer S."/>
            <person name="Stokke R."/>
            <person name="Dahle H."/>
            <person name="Steen I.H."/>
        </authorList>
    </citation>
    <scope>NUCLEOTIDE SEQUENCE [LARGE SCALE GENOMIC DNA]</scope>
    <source>
        <strain evidence="14">LP1</strain>
    </source>
</reference>
<dbReference type="PROSITE" id="PS51722">
    <property type="entry name" value="G_TR_2"/>
    <property type="match status" value="1"/>
</dbReference>
<dbReference type="Pfam" id="PF06421">
    <property type="entry name" value="LepA_C"/>
    <property type="match status" value="1"/>
</dbReference>
<dbReference type="GO" id="GO:0003924">
    <property type="term" value="F:GTPase activity"/>
    <property type="evidence" value="ECO:0007669"/>
    <property type="project" value="UniProtKB-UniRule"/>
</dbReference>
<dbReference type="InterPro" id="IPR000795">
    <property type="entry name" value="T_Tr_GTP-bd_dom"/>
</dbReference>
<dbReference type="Proteomes" id="UP000059672">
    <property type="component" value="Chromosome"/>
</dbReference>
<evidence type="ECO:0000256" key="1">
    <source>
        <dbReference type="ARBA" id="ARBA00005454"/>
    </source>
</evidence>
<name>A0A109RNV5_9FLAO</name>
<dbReference type="KEGG" id="lut:Lupro_09995"/>
<dbReference type="Pfam" id="PF00009">
    <property type="entry name" value="GTP_EFTU"/>
    <property type="match status" value="1"/>
</dbReference>
<evidence type="ECO:0000313" key="14">
    <source>
        <dbReference type="Proteomes" id="UP000059672"/>
    </source>
</evidence>
<dbReference type="Gene3D" id="2.40.30.10">
    <property type="entry name" value="Translation factors"/>
    <property type="match status" value="1"/>
</dbReference>
<dbReference type="InterPro" id="IPR000640">
    <property type="entry name" value="EFG_V-like"/>
</dbReference>
<dbReference type="InterPro" id="IPR013842">
    <property type="entry name" value="LepA_CTD"/>
</dbReference>
<dbReference type="FunFam" id="3.30.70.2570:FF:000001">
    <property type="entry name" value="Translation factor GUF1, mitochondrial"/>
    <property type="match status" value="1"/>
</dbReference>
<evidence type="ECO:0000313" key="13">
    <source>
        <dbReference type="EMBL" id="AMC11575.1"/>
    </source>
</evidence>
<evidence type="ECO:0000256" key="10">
    <source>
        <dbReference type="ARBA" id="ARBA00061052"/>
    </source>
</evidence>
<comment type="catalytic activity">
    <reaction evidence="8 11">
        <text>GTP + H2O = GDP + phosphate + H(+)</text>
        <dbReference type="Rhea" id="RHEA:19669"/>
        <dbReference type="ChEBI" id="CHEBI:15377"/>
        <dbReference type="ChEBI" id="CHEBI:15378"/>
        <dbReference type="ChEBI" id="CHEBI:37565"/>
        <dbReference type="ChEBI" id="CHEBI:43474"/>
        <dbReference type="ChEBI" id="CHEBI:58189"/>
        <dbReference type="EC" id="3.6.5.n1"/>
    </reaction>
</comment>
<dbReference type="CDD" id="cd16260">
    <property type="entry name" value="EF4_III"/>
    <property type="match status" value="1"/>
</dbReference>
<dbReference type="Gene3D" id="3.30.70.240">
    <property type="match status" value="1"/>
</dbReference>
<evidence type="ECO:0000259" key="12">
    <source>
        <dbReference type="PROSITE" id="PS51722"/>
    </source>
</evidence>
<evidence type="ECO:0000256" key="5">
    <source>
        <dbReference type="ARBA" id="ARBA00022917"/>
    </source>
</evidence>
<dbReference type="GO" id="GO:0045727">
    <property type="term" value="P:positive regulation of translation"/>
    <property type="evidence" value="ECO:0007669"/>
    <property type="project" value="UniProtKB-UniRule"/>
</dbReference>
<dbReference type="SUPFAM" id="SSF54980">
    <property type="entry name" value="EF-G C-terminal domain-like"/>
    <property type="match status" value="2"/>
</dbReference>
<dbReference type="PATRIC" id="fig|1622118.3.peg.2061"/>
<dbReference type="SUPFAM" id="SSF52540">
    <property type="entry name" value="P-loop containing nucleoside triphosphate hydrolases"/>
    <property type="match status" value="1"/>
</dbReference>
<evidence type="ECO:0000256" key="11">
    <source>
        <dbReference type="HAMAP-Rule" id="MF_00071"/>
    </source>
</evidence>
<keyword evidence="13" id="KW-0251">Elongation factor</keyword>
<evidence type="ECO:0000256" key="8">
    <source>
        <dbReference type="ARBA" id="ARBA00050293"/>
    </source>
</evidence>
<dbReference type="CDD" id="cd03699">
    <property type="entry name" value="EF4_II"/>
    <property type="match status" value="1"/>
</dbReference>
<dbReference type="InterPro" id="IPR027417">
    <property type="entry name" value="P-loop_NTPase"/>
</dbReference>
<keyword evidence="6 11" id="KW-0342">GTP-binding</keyword>
<comment type="similarity">
    <text evidence="1 11">Belongs to the TRAFAC class translation factor GTPase superfamily. Classic translation factor GTPase family. LepA subfamily.</text>
</comment>
<proteinExistence type="inferred from homology"/>
<dbReference type="CDD" id="cd03709">
    <property type="entry name" value="lepA_C"/>
    <property type="match status" value="1"/>
</dbReference>
<dbReference type="GO" id="GO:0043022">
    <property type="term" value="F:ribosome binding"/>
    <property type="evidence" value="ECO:0007669"/>
    <property type="project" value="UniProtKB-UniRule"/>
</dbReference>
<feature type="domain" description="Tr-type G" evidence="12">
    <location>
        <begin position="2"/>
        <end position="183"/>
    </location>
</feature>
<dbReference type="GO" id="GO:0003746">
    <property type="term" value="F:translation elongation factor activity"/>
    <property type="evidence" value="ECO:0007669"/>
    <property type="project" value="UniProtKB-UniRule"/>
</dbReference>
<keyword evidence="2 11" id="KW-1003">Cell membrane</keyword>
<organism evidence="13 14">
    <name type="scientific">Lutibacter profundi</name>
    <dbReference type="NCBI Taxonomy" id="1622118"/>
    <lineage>
        <taxon>Bacteria</taxon>
        <taxon>Pseudomonadati</taxon>
        <taxon>Bacteroidota</taxon>
        <taxon>Flavobacteriia</taxon>
        <taxon>Flavobacteriales</taxon>
        <taxon>Flavobacteriaceae</taxon>
        <taxon>Lutibacter</taxon>
    </lineage>
</organism>
<dbReference type="HAMAP" id="MF_00071">
    <property type="entry name" value="LepA"/>
    <property type="match status" value="1"/>
</dbReference>
<comment type="subcellular location">
    <subcellularLocation>
        <location evidence="11">Cell membrane</location>
        <topology evidence="11">Peripheral membrane protein</topology>
        <orientation evidence="11">Cytoplasmic side</orientation>
    </subcellularLocation>
</comment>
<evidence type="ECO:0000256" key="9">
    <source>
        <dbReference type="ARBA" id="ARBA00057626"/>
    </source>
</evidence>
<dbReference type="Gene3D" id="3.30.70.2570">
    <property type="entry name" value="Elongation factor 4, C-terminal domain"/>
    <property type="match status" value="1"/>
</dbReference>
<dbReference type="FunFam" id="2.40.30.10:FF:000015">
    <property type="entry name" value="Translation factor GUF1, mitochondrial"/>
    <property type="match status" value="1"/>
</dbReference>
<dbReference type="FunFam" id="3.30.70.870:FF:000004">
    <property type="entry name" value="Translation factor GUF1, mitochondrial"/>
    <property type="match status" value="1"/>
</dbReference>
<dbReference type="InterPro" id="IPR035647">
    <property type="entry name" value="EFG_III/V"/>
</dbReference>
<keyword evidence="14" id="KW-1185">Reference proteome</keyword>
<evidence type="ECO:0000256" key="7">
    <source>
        <dbReference type="ARBA" id="ARBA00023136"/>
    </source>
</evidence>
<keyword evidence="4 11" id="KW-0378">Hydrolase</keyword>
<dbReference type="InterPro" id="IPR035654">
    <property type="entry name" value="LepA_IV"/>
</dbReference>
<dbReference type="EMBL" id="CP013355">
    <property type="protein sequence ID" value="AMC11575.1"/>
    <property type="molecule type" value="Genomic_DNA"/>
</dbReference>
<reference evidence="13 14" key="2">
    <citation type="journal article" date="2016" name="Int. J. Syst. Evol. Microbiol.">
        <title>Lutibacter profundi sp. nov., isolated from a deep-sea hydrothermal system on the Arctic Mid-Ocean Ridge and emended description of the genus Lutibacter.</title>
        <authorList>
            <person name="Le Moine Bauer S."/>
            <person name="Roalkvam I."/>
            <person name="Steen I.H."/>
            <person name="Dahle H."/>
        </authorList>
    </citation>
    <scope>NUCLEOTIDE SEQUENCE [LARGE SCALE GENOMIC DNA]</scope>
    <source>
        <strain evidence="13 14">LP1</strain>
    </source>
</reference>
<dbReference type="SUPFAM" id="SSF50447">
    <property type="entry name" value="Translation proteins"/>
    <property type="match status" value="1"/>
</dbReference>
<evidence type="ECO:0000256" key="6">
    <source>
        <dbReference type="ARBA" id="ARBA00023134"/>
    </source>
</evidence>
<keyword evidence="7 11" id="KW-0472">Membrane</keyword>
<dbReference type="FunFam" id="3.30.70.240:FF:000007">
    <property type="entry name" value="Translation factor GUF1, mitochondrial"/>
    <property type="match status" value="1"/>
</dbReference>
<dbReference type="Gene3D" id="3.30.70.870">
    <property type="entry name" value="Elongation Factor G (Translational Gtpase), domain 3"/>
    <property type="match status" value="1"/>
</dbReference>
<dbReference type="FunFam" id="3.40.50.300:FF:000078">
    <property type="entry name" value="Elongation factor 4"/>
    <property type="match status" value="1"/>
</dbReference>
<dbReference type="Gene3D" id="3.40.50.300">
    <property type="entry name" value="P-loop containing nucleotide triphosphate hydrolases"/>
    <property type="match status" value="1"/>
</dbReference>
<dbReference type="AlphaFoldDB" id="A0A109RNV5"/>
<sequence>MKNIRNFCIIAHIDHGKSTLADRLLSFTGTTTAREEQAQLLDNMDLERERGITIKSHAIQMDYTFEGEKYVLNLIDTPGHVDFSYEVSRSIAACEGALLIVDAAQSIQAQTISNLYLALENDLEIIPVLNKVDLPGANPEEVTDDIVGLLGCSPNEVIHASGKTGFGVEDILKAIIEKVPAPKGDVNAPLQALIFDSVYNSYRGIETYFRVLNGEIKKGERVKFMATGKEYNADEVGTLKLTQVPKQSIKAGDVGYLITGVKTASEIKVGDTITDAVNPTQNSIDGFEDVKPMVFAGIYPVDNDDYEELRNSMEKLKLNDASLVFIPESSAALGFGFRCGFLGMLHLEIIQERLEREFDMTVITTVPNVSYHAFTNKHPNTVLLVNNPSDLPEPSKLNRVEEPFIKATIITKSDFVGPVMNLCIEKRGQITNQTYLTPERVELTFDMPLAEIVFDFYDRLKTVSKGYASFDYHPIGLKESKLVKVDILLNGQSVDALSALIHADNAYNIGKKMCEKLRQLIPRQQFDIPIQAAIGAKVISRETVKALRKDVTAKCYGGDISRKRKLLEKQKKGKKRMRQVGNVEIPQEAFMAVLKLND</sequence>
<dbReference type="InterPro" id="IPR006297">
    <property type="entry name" value="EF-4"/>
</dbReference>
<accession>A0A109RNV5</accession>
<keyword evidence="5 11" id="KW-0648">Protein biosynthesis</keyword>
<dbReference type="NCBIfam" id="TIGR00231">
    <property type="entry name" value="small_GTP"/>
    <property type="match status" value="1"/>
</dbReference>
<comment type="similarity">
    <text evidence="10">Belongs to the GTP-binding elongation factor family. LepA subfamily.</text>
</comment>
<comment type="function">
    <text evidence="9 11">Required for accurate and efficient protein synthesis under certain stress conditions. May act as a fidelity factor of the translation reaction, by catalyzing a one-codon backward translocation of tRNAs on improperly translocated ribosomes. Back-translocation proceeds from a post-translocation (POST) complex to a pre-translocation (PRE) complex, thus giving elongation factor G a second chance to translocate the tRNAs correctly. Binds to ribosomes in a GTP-dependent manner.</text>
</comment>
<dbReference type="PANTHER" id="PTHR43512:SF4">
    <property type="entry name" value="TRANSLATION FACTOR GUF1 HOMOLOG, CHLOROPLASTIC"/>
    <property type="match status" value="1"/>
</dbReference>
<dbReference type="PRINTS" id="PR00315">
    <property type="entry name" value="ELONGATNFCT"/>
</dbReference>
<feature type="binding site" evidence="11">
    <location>
        <begin position="130"/>
        <end position="133"/>
    </location>
    <ligand>
        <name>GTP</name>
        <dbReference type="ChEBI" id="CHEBI:37565"/>
    </ligand>
</feature>
<protein>
    <recommendedName>
        <fullName evidence="11">Elongation factor 4</fullName>
        <shortName evidence="11">EF-4</shortName>
        <ecNumber evidence="11">3.6.5.n1</ecNumber>
    </recommendedName>
    <alternativeName>
        <fullName evidence="11">Ribosomal back-translocase LepA</fullName>
    </alternativeName>
</protein>
<evidence type="ECO:0000256" key="2">
    <source>
        <dbReference type="ARBA" id="ARBA00022475"/>
    </source>
</evidence>